<comment type="caution">
    <text evidence="1">The sequence shown here is derived from an EMBL/GenBank/DDBJ whole genome shotgun (WGS) entry which is preliminary data.</text>
</comment>
<organism evidence="1 2">
    <name type="scientific">Melia azedarach</name>
    <name type="common">Chinaberry tree</name>
    <dbReference type="NCBI Taxonomy" id="155640"/>
    <lineage>
        <taxon>Eukaryota</taxon>
        <taxon>Viridiplantae</taxon>
        <taxon>Streptophyta</taxon>
        <taxon>Embryophyta</taxon>
        <taxon>Tracheophyta</taxon>
        <taxon>Spermatophyta</taxon>
        <taxon>Magnoliopsida</taxon>
        <taxon>eudicotyledons</taxon>
        <taxon>Gunneridae</taxon>
        <taxon>Pentapetalae</taxon>
        <taxon>rosids</taxon>
        <taxon>malvids</taxon>
        <taxon>Sapindales</taxon>
        <taxon>Meliaceae</taxon>
        <taxon>Melia</taxon>
    </lineage>
</organism>
<evidence type="ECO:0000313" key="1">
    <source>
        <dbReference type="EMBL" id="KAJ4722639.1"/>
    </source>
</evidence>
<dbReference type="EMBL" id="CM051396">
    <property type="protein sequence ID" value="KAJ4722639.1"/>
    <property type="molecule type" value="Genomic_DNA"/>
</dbReference>
<sequence>MVGIGKEIIAATTGLKASTMYPSRCRAAVLEPAAWAQARSKPLEKNFPLDVVTRADPGVAWALARESAESMESMTDGPNRCSSWSEEPVKPCSRDPPELWFARQLHEPNPREVQVGCKSGAGVDWAWAWAWACERAERMELMTERDKQF</sequence>
<protein>
    <submittedName>
        <fullName evidence="1">Uncharacterized protein</fullName>
    </submittedName>
</protein>
<dbReference type="Proteomes" id="UP001164539">
    <property type="component" value="Chromosome 3"/>
</dbReference>
<evidence type="ECO:0000313" key="2">
    <source>
        <dbReference type="Proteomes" id="UP001164539"/>
    </source>
</evidence>
<reference evidence="1 2" key="1">
    <citation type="journal article" date="2023" name="Science">
        <title>Complex scaffold remodeling in plant triterpene biosynthesis.</title>
        <authorList>
            <person name="De La Pena R."/>
            <person name="Hodgson H."/>
            <person name="Liu J.C."/>
            <person name="Stephenson M.J."/>
            <person name="Martin A.C."/>
            <person name="Owen C."/>
            <person name="Harkess A."/>
            <person name="Leebens-Mack J."/>
            <person name="Jimenez L.E."/>
            <person name="Osbourn A."/>
            <person name="Sattely E.S."/>
        </authorList>
    </citation>
    <scope>NUCLEOTIDE SEQUENCE [LARGE SCALE GENOMIC DNA]</scope>
    <source>
        <strain evidence="2">cv. JPN11</strain>
        <tissue evidence="1">Leaf</tissue>
    </source>
</reference>
<proteinExistence type="predicted"/>
<name>A0ACC1YI04_MELAZ</name>
<keyword evidence="2" id="KW-1185">Reference proteome</keyword>
<gene>
    <name evidence="1" type="ORF">OWV82_006103</name>
</gene>
<accession>A0ACC1YI04</accession>